<dbReference type="Proteomes" id="UP000515369">
    <property type="component" value="Chromosome"/>
</dbReference>
<accession>A0A7G5H2U3</accession>
<proteinExistence type="predicted"/>
<protein>
    <submittedName>
        <fullName evidence="1">Uncharacterized protein</fullName>
    </submittedName>
</protein>
<name>A0A7G5H2U3_9BACT</name>
<gene>
    <name evidence="1" type="ORF">H3H32_11355</name>
</gene>
<evidence type="ECO:0000313" key="1">
    <source>
        <dbReference type="EMBL" id="QMW05435.1"/>
    </source>
</evidence>
<organism evidence="1 2">
    <name type="scientific">Spirosoma foliorum</name>
    <dbReference type="NCBI Taxonomy" id="2710596"/>
    <lineage>
        <taxon>Bacteria</taxon>
        <taxon>Pseudomonadati</taxon>
        <taxon>Bacteroidota</taxon>
        <taxon>Cytophagia</taxon>
        <taxon>Cytophagales</taxon>
        <taxon>Cytophagaceae</taxon>
        <taxon>Spirosoma</taxon>
    </lineage>
</organism>
<dbReference type="RefSeq" id="WP_182462815.1">
    <property type="nucleotide sequence ID" value="NZ_CP059732.1"/>
</dbReference>
<dbReference type="KEGG" id="sfol:H3H32_11355"/>
<evidence type="ECO:0000313" key="2">
    <source>
        <dbReference type="Proteomes" id="UP000515369"/>
    </source>
</evidence>
<keyword evidence="2" id="KW-1185">Reference proteome</keyword>
<sequence>MSTNLKYDTLKTIFPGECSVVGEANVNNIISGPVESIRATGGSNLDISQIVSILINAAAFTDAIINIYNFLKEKDENSATVNNISINIINNPQINIELSEIKKEKIIRYIVDINRQPENI</sequence>
<reference evidence="1 2" key="1">
    <citation type="submission" date="2020-07" db="EMBL/GenBank/DDBJ databases">
        <title>Spirosoma foliorum sp. nov., isolated from the leaves on the Nejang mountain Korea, Republic of.</title>
        <authorList>
            <person name="Ho H."/>
            <person name="Lee Y.-J."/>
            <person name="Nurcahyanto D.-A."/>
            <person name="Kim S.-G."/>
        </authorList>
    </citation>
    <scope>NUCLEOTIDE SEQUENCE [LARGE SCALE GENOMIC DNA]</scope>
    <source>
        <strain evidence="1 2">PL0136</strain>
    </source>
</reference>
<dbReference type="EMBL" id="CP059732">
    <property type="protein sequence ID" value="QMW05435.1"/>
    <property type="molecule type" value="Genomic_DNA"/>
</dbReference>
<dbReference type="AlphaFoldDB" id="A0A7G5H2U3"/>